<proteinExistence type="predicted"/>
<gene>
    <name evidence="1" type="ORF">CBW65_02955</name>
</gene>
<dbReference type="Proteomes" id="UP000195437">
    <property type="component" value="Chromosome"/>
</dbReference>
<evidence type="ECO:0000313" key="2">
    <source>
        <dbReference type="Proteomes" id="UP000195437"/>
    </source>
</evidence>
<protein>
    <submittedName>
        <fullName evidence="1">Uncharacterized protein</fullName>
    </submittedName>
</protein>
<evidence type="ECO:0000313" key="1">
    <source>
        <dbReference type="EMBL" id="ARU60132.1"/>
    </source>
</evidence>
<dbReference type="EMBL" id="CP021434">
    <property type="protein sequence ID" value="ARU60132.1"/>
    <property type="molecule type" value="Genomic_DNA"/>
</dbReference>
<dbReference type="KEGG" id="tum:CBW65_02955"/>
<keyword evidence="2" id="KW-1185">Reference proteome</keyword>
<dbReference type="AlphaFoldDB" id="A0A1Y0IHZ9"/>
<accession>A0A1Y0IHZ9</accession>
<organism evidence="1 2">
    <name type="scientific">Tumebacillus avium</name>
    <dbReference type="NCBI Taxonomy" id="1903704"/>
    <lineage>
        <taxon>Bacteria</taxon>
        <taxon>Bacillati</taxon>
        <taxon>Bacillota</taxon>
        <taxon>Bacilli</taxon>
        <taxon>Bacillales</taxon>
        <taxon>Alicyclobacillaceae</taxon>
        <taxon>Tumebacillus</taxon>
    </lineage>
</organism>
<reference evidence="2" key="1">
    <citation type="submission" date="2017-05" db="EMBL/GenBank/DDBJ databases">
        <authorList>
            <person name="Sung H."/>
        </authorList>
    </citation>
    <scope>NUCLEOTIDE SEQUENCE [LARGE SCALE GENOMIC DNA]</scope>
    <source>
        <strain evidence="2">AR23208</strain>
    </source>
</reference>
<name>A0A1Y0IHZ9_9BACL</name>
<sequence length="141" mass="16560">MLSSVSRKRWKRFSSVKFGVSFEYPPNWIEIEEERYQGRDGWFQISAATGDDGLEAVCQREAYHRFKPYGTHPKIKSARHFGQPACYVFPGEDQPKEMKEQSAFLVEYPAPVVIDGQAYRYLVLWVDEEHIRHLVKTLKFL</sequence>